<comment type="caution">
    <text evidence="8">The sequence shown here is derived from an EMBL/GenBank/DDBJ whole genome shotgun (WGS) entry which is preliminary data.</text>
</comment>
<organism evidence="8 9">
    <name type="scientific">Lactobacillus helveticus</name>
    <name type="common">Lactobacillus suntoryeus</name>
    <dbReference type="NCBI Taxonomy" id="1587"/>
    <lineage>
        <taxon>Bacteria</taxon>
        <taxon>Bacillati</taxon>
        <taxon>Bacillota</taxon>
        <taxon>Bacilli</taxon>
        <taxon>Lactobacillales</taxon>
        <taxon>Lactobacillaceae</taxon>
        <taxon>Lactobacillus</taxon>
    </lineage>
</organism>
<dbReference type="InterPro" id="IPR011010">
    <property type="entry name" value="DNA_brk_join_enz"/>
</dbReference>
<evidence type="ECO:0000259" key="7">
    <source>
        <dbReference type="PROSITE" id="PS51900"/>
    </source>
</evidence>
<sequence length="405" mass="46639">MASIKKRGKTWYVRFSKRETRWDPEKQKNVSVLKQKSKGGFKTKVEAQEYGIKMEAASLSGVDVIKNPVFANYFKTWYETYKFPSIRKSTQKRYITNYHYIKNYFRDTKIKNITRSNYQKFLNHLGKSHAPATVHKTNIMIKSCIGNAVEDGLVERNFTNRTTITGNKDAEKHVQYLNMKELRKLVQLCLADLNTRYTSKYLVLAGFFTGARIGELSALKWSDIDFKNNTININKSWNCNTKKLGPTKTKSSVRKIKVNSFLLKTIKQLKANNLDFVFATPRTELPPSSSAVNQFLRRTLDQGNIHKQDFHFHSLRHTHVAYLLSKGIDISAISKRLGHANIATTLKIYAYLLDEYKEKQDNKIVTSLDDICATFVQHGQSSSSSLELHFPINQHFAFLKSLKIA</sequence>
<evidence type="ECO:0000313" key="8">
    <source>
        <dbReference type="EMBL" id="NRN90909.1"/>
    </source>
</evidence>
<comment type="similarity">
    <text evidence="1">Belongs to the 'phage' integrase family.</text>
</comment>
<dbReference type="InterPro" id="IPR004107">
    <property type="entry name" value="Integrase_SAM-like_N"/>
</dbReference>
<dbReference type="InterPro" id="IPR010998">
    <property type="entry name" value="Integrase_recombinase_N"/>
</dbReference>
<dbReference type="PROSITE" id="PS51900">
    <property type="entry name" value="CB"/>
    <property type="match status" value="1"/>
</dbReference>
<reference evidence="8" key="1">
    <citation type="submission" date="2019-09" db="EMBL/GenBank/DDBJ databases">
        <title>Comparative genomic analysis of Lactobacillus helveticus.</title>
        <authorList>
            <person name="Zhang H."/>
            <person name="Chen Y."/>
            <person name="Zhong Z."/>
        </authorList>
    </citation>
    <scope>NUCLEOTIDE SEQUENCE</scope>
    <source>
        <strain evidence="8">IMAU50013</strain>
    </source>
</reference>
<dbReference type="Pfam" id="PF00589">
    <property type="entry name" value="Phage_integrase"/>
    <property type="match status" value="1"/>
</dbReference>
<dbReference type="PROSITE" id="PS51898">
    <property type="entry name" value="TYR_RECOMBINASE"/>
    <property type="match status" value="1"/>
</dbReference>
<evidence type="ECO:0000256" key="4">
    <source>
        <dbReference type="ARBA" id="ARBA00023172"/>
    </source>
</evidence>
<evidence type="ECO:0000256" key="2">
    <source>
        <dbReference type="ARBA" id="ARBA00022908"/>
    </source>
</evidence>
<evidence type="ECO:0000256" key="1">
    <source>
        <dbReference type="ARBA" id="ARBA00008857"/>
    </source>
</evidence>
<protein>
    <submittedName>
        <fullName evidence="8">Transposase</fullName>
    </submittedName>
</protein>
<keyword evidence="3 5" id="KW-0238">DNA-binding</keyword>
<dbReference type="GO" id="GO:0015074">
    <property type="term" value="P:DNA integration"/>
    <property type="evidence" value="ECO:0007669"/>
    <property type="project" value="UniProtKB-KW"/>
</dbReference>
<name>A0A9Q5C082_LACHE</name>
<dbReference type="Proteomes" id="UP000601587">
    <property type="component" value="Unassembled WGS sequence"/>
</dbReference>
<proteinExistence type="inferred from homology"/>
<evidence type="ECO:0000256" key="5">
    <source>
        <dbReference type="PROSITE-ProRule" id="PRU01248"/>
    </source>
</evidence>
<accession>A0A9Q5C082</accession>
<dbReference type="AlphaFoldDB" id="A0A9Q5C082"/>
<dbReference type="Gene3D" id="1.10.150.130">
    <property type="match status" value="1"/>
</dbReference>
<dbReference type="InterPro" id="IPR050090">
    <property type="entry name" value="Tyrosine_recombinase_XerCD"/>
</dbReference>
<evidence type="ECO:0000313" key="9">
    <source>
        <dbReference type="Proteomes" id="UP000601587"/>
    </source>
</evidence>
<evidence type="ECO:0000259" key="6">
    <source>
        <dbReference type="PROSITE" id="PS51898"/>
    </source>
</evidence>
<dbReference type="GO" id="GO:0003677">
    <property type="term" value="F:DNA binding"/>
    <property type="evidence" value="ECO:0007669"/>
    <property type="project" value="UniProtKB-UniRule"/>
</dbReference>
<dbReference type="PANTHER" id="PTHR30349">
    <property type="entry name" value="PHAGE INTEGRASE-RELATED"/>
    <property type="match status" value="1"/>
</dbReference>
<dbReference type="Pfam" id="PF14659">
    <property type="entry name" value="Phage_int_SAM_3"/>
    <property type="match status" value="1"/>
</dbReference>
<dbReference type="InterPro" id="IPR013762">
    <property type="entry name" value="Integrase-like_cat_sf"/>
</dbReference>
<evidence type="ECO:0000256" key="3">
    <source>
        <dbReference type="ARBA" id="ARBA00023125"/>
    </source>
</evidence>
<dbReference type="SUPFAM" id="SSF56349">
    <property type="entry name" value="DNA breaking-rejoining enzymes"/>
    <property type="match status" value="1"/>
</dbReference>
<dbReference type="GO" id="GO:0006310">
    <property type="term" value="P:DNA recombination"/>
    <property type="evidence" value="ECO:0007669"/>
    <property type="project" value="UniProtKB-KW"/>
</dbReference>
<dbReference type="PANTHER" id="PTHR30349:SF64">
    <property type="entry name" value="PROPHAGE INTEGRASE INTD-RELATED"/>
    <property type="match status" value="1"/>
</dbReference>
<keyword evidence="2" id="KW-0229">DNA integration</keyword>
<dbReference type="Gene3D" id="1.10.443.10">
    <property type="entry name" value="Intergrase catalytic core"/>
    <property type="match status" value="1"/>
</dbReference>
<dbReference type="CDD" id="cd01189">
    <property type="entry name" value="INT_ICEBs1_C_like"/>
    <property type="match status" value="1"/>
</dbReference>
<feature type="domain" description="Tyr recombinase" evidence="6">
    <location>
        <begin position="172"/>
        <end position="362"/>
    </location>
</feature>
<gene>
    <name evidence="8" type="ORF">IMAU50013_00435</name>
</gene>
<keyword evidence="4" id="KW-0233">DNA recombination</keyword>
<dbReference type="InterPro" id="IPR002104">
    <property type="entry name" value="Integrase_catalytic"/>
</dbReference>
<dbReference type="EMBL" id="WCGB01000005">
    <property type="protein sequence ID" value="NRN90909.1"/>
    <property type="molecule type" value="Genomic_DNA"/>
</dbReference>
<dbReference type="InterPro" id="IPR044068">
    <property type="entry name" value="CB"/>
</dbReference>
<feature type="domain" description="Core-binding (CB)" evidence="7">
    <location>
        <begin position="68"/>
        <end position="149"/>
    </location>
</feature>
<dbReference type="RefSeq" id="WP_173004027.1">
    <property type="nucleotide sequence ID" value="NZ_WCGB01000005.1"/>
</dbReference>